<dbReference type="EnsemblPlants" id="LPERR07G04670.1">
    <property type="protein sequence ID" value="LPERR07G04670.1"/>
    <property type="gene ID" value="LPERR07G04670"/>
</dbReference>
<keyword evidence="3" id="KW-1185">Reference proteome</keyword>
<name>A0A0D9WW90_9ORYZ</name>
<proteinExistence type="predicted"/>
<dbReference type="HOGENOM" id="CLU_1646154_0_0_1"/>
<protein>
    <recommendedName>
        <fullName evidence="1">KIB1-4 beta-propeller domain-containing protein</fullName>
    </recommendedName>
</protein>
<evidence type="ECO:0000313" key="2">
    <source>
        <dbReference type="EnsemblPlants" id="LPERR07G04670.1"/>
    </source>
</evidence>
<reference evidence="3" key="2">
    <citation type="submission" date="2013-12" db="EMBL/GenBank/DDBJ databases">
        <authorList>
            <person name="Yu Y."/>
            <person name="Lee S."/>
            <person name="de Baynast K."/>
            <person name="Wissotski M."/>
            <person name="Liu L."/>
            <person name="Talag J."/>
            <person name="Goicoechea J."/>
            <person name="Angelova A."/>
            <person name="Jetty R."/>
            <person name="Kudrna D."/>
            <person name="Golser W."/>
            <person name="Rivera L."/>
            <person name="Zhang J."/>
            <person name="Wing R."/>
        </authorList>
    </citation>
    <scope>NUCLEOTIDE SEQUENCE</scope>
</reference>
<reference evidence="2 3" key="1">
    <citation type="submission" date="2012-08" db="EMBL/GenBank/DDBJ databases">
        <title>Oryza genome evolution.</title>
        <authorList>
            <person name="Wing R.A."/>
        </authorList>
    </citation>
    <scope>NUCLEOTIDE SEQUENCE</scope>
</reference>
<dbReference type="Pfam" id="PF03478">
    <property type="entry name" value="Beta-prop_KIB1-4"/>
    <property type="match status" value="1"/>
</dbReference>
<feature type="domain" description="KIB1-4 beta-propeller" evidence="1">
    <location>
        <begin position="47"/>
        <end position="121"/>
    </location>
</feature>
<dbReference type="InterPro" id="IPR005174">
    <property type="entry name" value="KIB1-4_b-propeller"/>
</dbReference>
<evidence type="ECO:0000259" key="1">
    <source>
        <dbReference type="Pfam" id="PF03478"/>
    </source>
</evidence>
<dbReference type="STRING" id="77586.A0A0D9WW90"/>
<dbReference type="AlphaFoldDB" id="A0A0D9WW90"/>
<organism evidence="2 3">
    <name type="scientific">Leersia perrieri</name>
    <dbReference type="NCBI Taxonomy" id="77586"/>
    <lineage>
        <taxon>Eukaryota</taxon>
        <taxon>Viridiplantae</taxon>
        <taxon>Streptophyta</taxon>
        <taxon>Embryophyta</taxon>
        <taxon>Tracheophyta</taxon>
        <taxon>Spermatophyta</taxon>
        <taxon>Magnoliopsida</taxon>
        <taxon>Liliopsida</taxon>
        <taxon>Poales</taxon>
        <taxon>Poaceae</taxon>
        <taxon>BOP clade</taxon>
        <taxon>Oryzoideae</taxon>
        <taxon>Oryzeae</taxon>
        <taxon>Oryzinae</taxon>
        <taxon>Leersia</taxon>
    </lineage>
</organism>
<accession>A0A0D9WW90</accession>
<reference evidence="2" key="3">
    <citation type="submission" date="2015-04" db="UniProtKB">
        <authorList>
            <consortium name="EnsemblPlants"/>
        </authorList>
    </citation>
    <scope>IDENTIFICATION</scope>
</reference>
<dbReference type="Proteomes" id="UP000032180">
    <property type="component" value="Chromosome 7"/>
</dbReference>
<dbReference type="Gramene" id="LPERR07G04670.1">
    <property type="protein sequence ID" value="LPERR07G04670.1"/>
    <property type="gene ID" value="LPERR07G04670"/>
</dbReference>
<sequence>MVLRISIPPLGSAPPPQVDKFADRPSKENIWWSGRWWLAVDTASPGGGALVLVGTESWWRTGQICPCAFQWDDELRFWRRPKDLGGRALFVGRGTAFFADAGHLPWCAGYCVYFTYDEWVHTGDGVPVRCGDLRRRKLYSVHRAGPKVAMAPPVWVMPFHD</sequence>
<evidence type="ECO:0000313" key="3">
    <source>
        <dbReference type="Proteomes" id="UP000032180"/>
    </source>
</evidence>